<dbReference type="AlphaFoldDB" id="A0AA36G725"/>
<feature type="transmembrane region" description="Helical" evidence="4">
    <location>
        <begin position="12"/>
        <end position="33"/>
    </location>
</feature>
<dbReference type="InterPro" id="IPR023631">
    <property type="entry name" value="Amidase_dom"/>
</dbReference>
<dbReference type="PIRSF" id="PIRSF001221">
    <property type="entry name" value="Amidase_fungi"/>
    <property type="match status" value="1"/>
</dbReference>
<dbReference type="SUPFAM" id="SSF75304">
    <property type="entry name" value="Amidase signature (AS) enzymes"/>
    <property type="match status" value="1"/>
</dbReference>
<dbReference type="InterPro" id="IPR036928">
    <property type="entry name" value="AS_sf"/>
</dbReference>
<feature type="active site" description="Charge relay system" evidence="2">
    <location>
        <position position="133"/>
    </location>
</feature>
<feature type="active site" description="Acyl-ester intermediate" evidence="2">
    <location>
        <position position="232"/>
    </location>
</feature>
<proteinExistence type="inferred from homology"/>
<evidence type="ECO:0000256" key="3">
    <source>
        <dbReference type="SAM" id="MobiDB-lite"/>
    </source>
</evidence>
<gene>
    <name evidence="6" type="ORF">MSPICULIGERA_LOCUS18671</name>
</gene>
<dbReference type="EMBL" id="CATQJA010002659">
    <property type="protein sequence ID" value="CAJ0580473.1"/>
    <property type="molecule type" value="Genomic_DNA"/>
</dbReference>
<reference evidence="6" key="1">
    <citation type="submission" date="2023-06" db="EMBL/GenBank/DDBJ databases">
        <authorList>
            <person name="Delattre M."/>
        </authorList>
    </citation>
    <scope>NUCLEOTIDE SEQUENCE</scope>
    <source>
        <strain evidence="6">AF72</strain>
    </source>
</reference>
<dbReference type="PANTHER" id="PTHR43372:SF4">
    <property type="entry name" value="FATTY-ACID AMIDE HYDROLASE 2"/>
    <property type="match status" value="1"/>
</dbReference>
<feature type="domain" description="Amidase" evidence="5">
    <location>
        <begin position="70"/>
        <end position="506"/>
    </location>
</feature>
<sequence length="533" mass="59168">MELQDHWWTLWFTFQLFLSDLVNFVWNFAVYVWNIRKERVPLPPITNPLLLKSATQLAKEIREKKVTSEEVVRAFAERIKEVNPITNACAEIYTNQAIENAKEVDEELAKASEGDLEKIRTERPLLGVPFSCKDQCEIEGTTTTFGAWSQRDHVSEKTDLMAGLYLKAGAILIAKTTVPEMCMWLESNNAIHGTTGNPYDNRRNAGGSSGGEGSLLGSGGSAVGLGSDIGGSIRIPSSLNGIYGLKPSPGVFPMDGGFGNPAESLLAVFGPMSRYVEDLETVLKFIPDLKSEDVSKFSVKNVLVPGEYNLPWVPRMSQEQRDATKKVVDFLLEEYKLSVEGCIDLNPVRQGFVDNFLGVFNDFGIRNNKPETTMDGIFSMANGKFNTLTELPKYLLGRSHHTLASCLQITHLNRRYSLETLDMYKEKLTNLRDHYDTLLSTTGIIVQPGWPTVAKLMHAELACLDFAYTGVFNYLGLPSIICPIGLNEDGLPLNVSITGPRYSELHLIDIAKKIDKKFGGWVPPPSCSKEKGQ</sequence>
<dbReference type="InterPro" id="IPR020556">
    <property type="entry name" value="Amidase_CS"/>
</dbReference>
<keyword evidence="7" id="KW-1185">Reference proteome</keyword>
<evidence type="ECO:0000256" key="1">
    <source>
        <dbReference type="ARBA" id="ARBA00009199"/>
    </source>
</evidence>
<comment type="caution">
    <text evidence="6">The sequence shown here is derived from an EMBL/GenBank/DDBJ whole genome shotgun (WGS) entry which is preliminary data.</text>
</comment>
<protein>
    <recommendedName>
        <fullName evidence="5">Amidase domain-containing protein</fullName>
    </recommendedName>
</protein>
<organism evidence="6 7">
    <name type="scientific">Mesorhabditis spiculigera</name>
    <dbReference type="NCBI Taxonomy" id="96644"/>
    <lineage>
        <taxon>Eukaryota</taxon>
        <taxon>Metazoa</taxon>
        <taxon>Ecdysozoa</taxon>
        <taxon>Nematoda</taxon>
        <taxon>Chromadorea</taxon>
        <taxon>Rhabditida</taxon>
        <taxon>Rhabditina</taxon>
        <taxon>Rhabditomorpha</taxon>
        <taxon>Rhabditoidea</taxon>
        <taxon>Rhabditidae</taxon>
        <taxon>Mesorhabditinae</taxon>
        <taxon>Mesorhabditis</taxon>
    </lineage>
</organism>
<keyword evidence="4" id="KW-1133">Transmembrane helix</keyword>
<comment type="similarity">
    <text evidence="1">Belongs to the amidase family.</text>
</comment>
<evidence type="ECO:0000313" key="6">
    <source>
        <dbReference type="EMBL" id="CAJ0580473.1"/>
    </source>
</evidence>
<dbReference type="InterPro" id="IPR052739">
    <property type="entry name" value="FAAH2"/>
</dbReference>
<dbReference type="Proteomes" id="UP001177023">
    <property type="component" value="Unassembled WGS sequence"/>
</dbReference>
<evidence type="ECO:0000256" key="2">
    <source>
        <dbReference type="PIRSR" id="PIRSR001221-1"/>
    </source>
</evidence>
<evidence type="ECO:0000313" key="7">
    <source>
        <dbReference type="Proteomes" id="UP001177023"/>
    </source>
</evidence>
<dbReference type="Pfam" id="PF01425">
    <property type="entry name" value="Amidase"/>
    <property type="match status" value="1"/>
</dbReference>
<dbReference type="Gene3D" id="3.90.1300.10">
    <property type="entry name" value="Amidase signature (AS) domain"/>
    <property type="match status" value="1"/>
</dbReference>
<evidence type="ECO:0000256" key="4">
    <source>
        <dbReference type="SAM" id="Phobius"/>
    </source>
</evidence>
<feature type="non-terminal residue" evidence="6">
    <location>
        <position position="1"/>
    </location>
</feature>
<feature type="active site" description="Charge relay system" evidence="2">
    <location>
        <position position="208"/>
    </location>
</feature>
<keyword evidence="4" id="KW-0812">Transmembrane</keyword>
<evidence type="ECO:0000259" key="5">
    <source>
        <dbReference type="Pfam" id="PF01425"/>
    </source>
</evidence>
<dbReference type="PANTHER" id="PTHR43372">
    <property type="entry name" value="FATTY-ACID AMIDE HYDROLASE"/>
    <property type="match status" value="1"/>
</dbReference>
<feature type="region of interest" description="Disordered" evidence="3">
    <location>
        <begin position="193"/>
        <end position="213"/>
    </location>
</feature>
<dbReference type="PROSITE" id="PS00571">
    <property type="entry name" value="AMIDASES"/>
    <property type="match status" value="1"/>
</dbReference>
<name>A0AA36G725_9BILA</name>
<keyword evidence="4" id="KW-0472">Membrane</keyword>
<accession>A0AA36G725</accession>
<dbReference type="GO" id="GO:0012505">
    <property type="term" value="C:endomembrane system"/>
    <property type="evidence" value="ECO:0007669"/>
    <property type="project" value="TreeGrafter"/>
</dbReference>